<evidence type="ECO:0000313" key="3">
    <source>
        <dbReference type="EnsemblMetazoa" id="Aqu2.1.15414_001"/>
    </source>
</evidence>
<reference evidence="3" key="1">
    <citation type="submission" date="2017-05" db="UniProtKB">
        <authorList>
            <consortium name="EnsemblMetazoa"/>
        </authorList>
    </citation>
    <scope>IDENTIFICATION</scope>
</reference>
<feature type="transmembrane region" description="Helical" evidence="2">
    <location>
        <begin position="187"/>
        <end position="209"/>
    </location>
</feature>
<evidence type="ECO:0000256" key="2">
    <source>
        <dbReference type="SAM" id="Phobius"/>
    </source>
</evidence>
<keyword evidence="2" id="KW-0472">Membrane</keyword>
<keyword evidence="2" id="KW-1133">Transmembrane helix</keyword>
<feature type="transmembrane region" description="Helical" evidence="2">
    <location>
        <begin position="65"/>
        <end position="91"/>
    </location>
</feature>
<feature type="transmembrane region" description="Helical" evidence="2">
    <location>
        <begin position="215"/>
        <end position="238"/>
    </location>
</feature>
<dbReference type="InParanoid" id="A0A1X7TKX1"/>
<feature type="transmembrane region" description="Helical" evidence="2">
    <location>
        <begin position="144"/>
        <end position="166"/>
    </location>
</feature>
<dbReference type="AlphaFoldDB" id="A0A1X7TKX1"/>
<sequence length="386" mass="43507">MTTREGYIAAQSVLGLVGPLIVVVGMFIAGMCLKPSPDKLVRIMFPYINRHGTQTVMFGYVIGRVYIIFLFVIILVNIYFTMAIFFAHVVIVRSETYNPFGGFDCFDENRNEVNSTTMREAFELRRSNRTIECYAWQLNMAGAVGQATGTLLFSWAVVSVVTWIILKTHKKISRSKYKKYKDRILGVIQFGIYMIPASMTAGTAVLRSVRFISLLSYLELLAFCIILWASTMVLHCFLSEELDTIEDLIDKGVRDRVDSELSSGSNEGVGEMITRKDITTTYKENIKKLIGKMAEVECQKAVTNKIAVYLEEDLETVTTEAFSRVRQGIIKETERPVEGTQNDINDVQQIELVVHLNGDTGEQAGNEEEEEEEENGEIPTVMSTEV</sequence>
<protein>
    <submittedName>
        <fullName evidence="3">Uncharacterized protein</fullName>
    </submittedName>
</protein>
<keyword evidence="2" id="KW-0812">Transmembrane</keyword>
<proteinExistence type="predicted"/>
<accession>A0A1X7TKX1</accession>
<feature type="region of interest" description="Disordered" evidence="1">
    <location>
        <begin position="359"/>
        <end position="386"/>
    </location>
</feature>
<name>A0A1X7TKX1_AMPQE</name>
<feature type="compositionally biased region" description="Acidic residues" evidence="1">
    <location>
        <begin position="365"/>
        <end position="376"/>
    </location>
</feature>
<organism evidence="3">
    <name type="scientific">Amphimedon queenslandica</name>
    <name type="common">Sponge</name>
    <dbReference type="NCBI Taxonomy" id="400682"/>
    <lineage>
        <taxon>Eukaryota</taxon>
        <taxon>Metazoa</taxon>
        <taxon>Porifera</taxon>
        <taxon>Demospongiae</taxon>
        <taxon>Heteroscleromorpha</taxon>
        <taxon>Haplosclerida</taxon>
        <taxon>Niphatidae</taxon>
        <taxon>Amphimedon</taxon>
    </lineage>
</organism>
<evidence type="ECO:0000256" key="1">
    <source>
        <dbReference type="SAM" id="MobiDB-lite"/>
    </source>
</evidence>
<feature type="transmembrane region" description="Helical" evidence="2">
    <location>
        <begin position="12"/>
        <end position="33"/>
    </location>
</feature>
<dbReference type="EnsemblMetazoa" id="Aqu2.1.15414_001">
    <property type="protein sequence ID" value="Aqu2.1.15414_001"/>
    <property type="gene ID" value="Aqu2.1.15414"/>
</dbReference>